<organism evidence="1 2">
    <name type="scientific">Hungatella hathewayi DSM 13479</name>
    <dbReference type="NCBI Taxonomy" id="566550"/>
    <lineage>
        <taxon>Bacteria</taxon>
        <taxon>Bacillati</taxon>
        <taxon>Bacillota</taxon>
        <taxon>Clostridia</taxon>
        <taxon>Lachnospirales</taxon>
        <taxon>Lachnospiraceae</taxon>
        <taxon>Hungatella</taxon>
    </lineage>
</organism>
<proteinExistence type="predicted"/>
<evidence type="ECO:0000313" key="1">
    <source>
        <dbReference type="EMBL" id="EFC96124.1"/>
    </source>
</evidence>
<sequence length="39" mass="4159">MSFHIRMGCRGRITAAAARSFLWCCNANTIAGVTLTSAV</sequence>
<dbReference type="AlphaFoldDB" id="D3APX5"/>
<dbReference type="HOGENOM" id="CLU_3310979_0_0_9"/>
<reference evidence="1 2" key="1">
    <citation type="submission" date="2010-01" db="EMBL/GenBank/DDBJ databases">
        <authorList>
            <person name="Weinstock G."/>
            <person name="Sodergren E."/>
            <person name="Clifton S."/>
            <person name="Fulton L."/>
            <person name="Fulton B."/>
            <person name="Courtney L."/>
            <person name="Fronick C."/>
            <person name="Harrison M."/>
            <person name="Strong C."/>
            <person name="Farmer C."/>
            <person name="Delahaunty K."/>
            <person name="Markovic C."/>
            <person name="Hall O."/>
            <person name="Minx P."/>
            <person name="Tomlinson C."/>
            <person name="Mitreva M."/>
            <person name="Nelson J."/>
            <person name="Hou S."/>
            <person name="Wollam A."/>
            <person name="Pepin K.H."/>
            <person name="Johnson M."/>
            <person name="Bhonagiri V."/>
            <person name="Nash W.E."/>
            <person name="Warren W."/>
            <person name="Chinwalla A."/>
            <person name="Mardis E.R."/>
            <person name="Wilson R.K."/>
        </authorList>
    </citation>
    <scope>NUCLEOTIDE SEQUENCE [LARGE SCALE GENOMIC DNA]</scope>
    <source>
        <strain evidence="1 2">DSM 13479</strain>
    </source>
</reference>
<comment type="caution">
    <text evidence="1">The sequence shown here is derived from an EMBL/GenBank/DDBJ whole genome shotgun (WGS) entry which is preliminary data.</text>
</comment>
<dbReference type="Proteomes" id="UP000004968">
    <property type="component" value="Unassembled WGS sequence"/>
</dbReference>
<dbReference type="EMBL" id="ACIO01000615">
    <property type="protein sequence ID" value="EFC96124.1"/>
    <property type="molecule type" value="Genomic_DNA"/>
</dbReference>
<evidence type="ECO:0000313" key="2">
    <source>
        <dbReference type="Proteomes" id="UP000004968"/>
    </source>
</evidence>
<protein>
    <submittedName>
        <fullName evidence="1">Uncharacterized protein</fullName>
    </submittedName>
</protein>
<name>D3APX5_9FIRM</name>
<accession>D3APX5</accession>
<gene>
    <name evidence="1" type="ORF">CLOSTHATH_05679</name>
</gene>